<evidence type="ECO:0000313" key="2">
    <source>
        <dbReference type="EMBL" id="CAI9564133.1"/>
    </source>
</evidence>
<organism evidence="2 3">
    <name type="scientific">Staurois parvus</name>
    <dbReference type="NCBI Taxonomy" id="386267"/>
    <lineage>
        <taxon>Eukaryota</taxon>
        <taxon>Metazoa</taxon>
        <taxon>Chordata</taxon>
        <taxon>Craniata</taxon>
        <taxon>Vertebrata</taxon>
        <taxon>Euteleostomi</taxon>
        <taxon>Amphibia</taxon>
        <taxon>Batrachia</taxon>
        <taxon>Anura</taxon>
        <taxon>Neobatrachia</taxon>
        <taxon>Ranoidea</taxon>
        <taxon>Ranidae</taxon>
        <taxon>Staurois</taxon>
    </lineage>
</organism>
<feature type="compositionally biased region" description="Low complexity" evidence="1">
    <location>
        <begin position="35"/>
        <end position="44"/>
    </location>
</feature>
<keyword evidence="3" id="KW-1185">Reference proteome</keyword>
<dbReference type="Pfam" id="PF15293">
    <property type="entry name" value="NUFIP2"/>
    <property type="match status" value="1"/>
</dbReference>
<name>A0ABN9CW01_9NEOB</name>
<protein>
    <submittedName>
        <fullName evidence="2">Uncharacterized protein</fullName>
    </submittedName>
</protein>
<accession>A0ABN9CW01</accession>
<feature type="region of interest" description="Disordered" evidence="1">
    <location>
        <begin position="1"/>
        <end position="83"/>
    </location>
</feature>
<feature type="compositionally biased region" description="Low complexity" evidence="1">
    <location>
        <begin position="62"/>
        <end position="73"/>
    </location>
</feature>
<feature type="compositionally biased region" description="Basic and acidic residues" evidence="1">
    <location>
        <begin position="126"/>
        <end position="137"/>
    </location>
</feature>
<evidence type="ECO:0000256" key="1">
    <source>
        <dbReference type="SAM" id="MobiDB-lite"/>
    </source>
</evidence>
<dbReference type="EMBL" id="CATNWA010012811">
    <property type="protein sequence ID" value="CAI9564133.1"/>
    <property type="molecule type" value="Genomic_DNA"/>
</dbReference>
<feature type="compositionally biased region" description="Polar residues" evidence="1">
    <location>
        <begin position="201"/>
        <end position="221"/>
    </location>
</feature>
<evidence type="ECO:0000313" key="3">
    <source>
        <dbReference type="Proteomes" id="UP001162483"/>
    </source>
</evidence>
<sequence>MNHINRSRPKTGSWDSNGFGPEIETLAGRTEESVPLSPSNSLNLRHLRGCEKDLSGRHHQRSPSNHYHPNYYSSHHHRTSYTSQRKGYWDYENQYRDGKRKTWVPHMQRPRNREAYNSTEGSCVDARPEQTSGEKGKTYQGVTRQSSPPAEKEQTTDSWVLFKPLPVFPVDNSSARTSPKISYASKVKENLDGKGLVPSSAVRTSNTPPSCVLNTTQTGLNSDSSSPAPAQSTSSLSSSSCSSLSPHTPFPCQPREPWGHFPE</sequence>
<feature type="region of interest" description="Disordered" evidence="1">
    <location>
        <begin position="114"/>
        <end position="158"/>
    </location>
</feature>
<dbReference type="Proteomes" id="UP001162483">
    <property type="component" value="Unassembled WGS sequence"/>
</dbReference>
<feature type="compositionally biased region" description="Low complexity" evidence="1">
    <location>
        <begin position="222"/>
        <end position="245"/>
    </location>
</feature>
<gene>
    <name evidence="2" type="ORF">SPARVUS_LOCUS5850316</name>
</gene>
<feature type="region of interest" description="Disordered" evidence="1">
    <location>
        <begin position="192"/>
        <end position="263"/>
    </location>
</feature>
<dbReference type="PANTHER" id="PTHR28333">
    <property type="entry name" value="NUCLEAR FRAGILE X MENTAL RETARDATION-INTERACTING PROTEIN 2"/>
    <property type="match status" value="1"/>
</dbReference>
<proteinExistence type="predicted"/>
<reference evidence="2" key="1">
    <citation type="submission" date="2023-05" db="EMBL/GenBank/DDBJ databases">
        <authorList>
            <person name="Stuckert A."/>
        </authorList>
    </citation>
    <scope>NUCLEOTIDE SEQUENCE</scope>
</reference>
<comment type="caution">
    <text evidence="2">The sequence shown here is derived from an EMBL/GenBank/DDBJ whole genome shotgun (WGS) entry which is preliminary data.</text>
</comment>
<dbReference type="PANTHER" id="PTHR28333:SF3">
    <property type="entry name" value="LOC100145486 PROTEIN"/>
    <property type="match status" value="1"/>
</dbReference>
<dbReference type="InterPro" id="IPR032747">
    <property type="entry name" value="NUFIP2"/>
</dbReference>